<evidence type="ECO:0000256" key="5">
    <source>
        <dbReference type="ARBA" id="ARBA00023242"/>
    </source>
</evidence>
<dbReference type="Proteomes" id="UP001291623">
    <property type="component" value="Unassembled WGS sequence"/>
</dbReference>
<evidence type="ECO:0000313" key="6">
    <source>
        <dbReference type="EMBL" id="KAK4374706.1"/>
    </source>
</evidence>
<protein>
    <submittedName>
        <fullName evidence="6">Uncharacterized protein</fullName>
    </submittedName>
</protein>
<evidence type="ECO:0000256" key="3">
    <source>
        <dbReference type="ARBA" id="ARBA00022771"/>
    </source>
</evidence>
<comment type="subcellular location">
    <subcellularLocation>
        <location evidence="1">Nucleus</location>
    </subcellularLocation>
</comment>
<dbReference type="GO" id="GO:0008270">
    <property type="term" value="F:zinc ion binding"/>
    <property type="evidence" value="ECO:0007669"/>
    <property type="project" value="UniProtKB-KW"/>
</dbReference>
<keyword evidence="3" id="KW-0863">Zinc-finger</keyword>
<dbReference type="GO" id="GO:0009788">
    <property type="term" value="P:negative regulation of abscisic acid-activated signaling pathway"/>
    <property type="evidence" value="ECO:0007669"/>
    <property type="project" value="InterPro"/>
</dbReference>
<dbReference type="AlphaFoldDB" id="A0AAE1SU24"/>
<evidence type="ECO:0000256" key="4">
    <source>
        <dbReference type="ARBA" id="ARBA00022833"/>
    </source>
</evidence>
<evidence type="ECO:0000313" key="7">
    <source>
        <dbReference type="Proteomes" id="UP001291623"/>
    </source>
</evidence>
<dbReference type="EMBL" id="JAVYJV010000003">
    <property type="protein sequence ID" value="KAK4374706.1"/>
    <property type="molecule type" value="Genomic_DNA"/>
</dbReference>
<dbReference type="InterPro" id="IPR044246">
    <property type="entry name" value="ZFP3-like"/>
</dbReference>
<dbReference type="PANTHER" id="PTHR47287">
    <property type="entry name" value="C2H2 AND C2HC ZINC FINGERS SUPERFAMILY PROTEIN"/>
    <property type="match status" value="1"/>
</dbReference>
<comment type="caution">
    <text evidence="6">The sequence shown here is derived from an EMBL/GenBank/DDBJ whole genome shotgun (WGS) entry which is preliminary data.</text>
</comment>
<keyword evidence="5" id="KW-0539">Nucleus</keyword>
<accession>A0AAE1SU24</accession>
<dbReference type="PANTHER" id="PTHR47287:SF10">
    <property type="entry name" value="ZINC FINGER PROTEIN"/>
    <property type="match status" value="1"/>
</dbReference>
<evidence type="ECO:0000256" key="2">
    <source>
        <dbReference type="ARBA" id="ARBA00022723"/>
    </source>
</evidence>
<reference evidence="6" key="1">
    <citation type="submission" date="2023-12" db="EMBL/GenBank/DDBJ databases">
        <title>Genome assembly of Anisodus tanguticus.</title>
        <authorList>
            <person name="Wang Y.-J."/>
        </authorList>
    </citation>
    <scope>NUCLEOTIDE SEQUENCE</scope>
    <source>
        <strain evidence="6">KB-2021</strain>
        <tissue evidence="6">Leaf</tissue>
    </source>
</reference>
<sequence length="140" mass="15385">MGWGGGCGISGYDSRCSGEDNQGRAVVGEIGYDDSGGLRPNYSQALGGHQNAHKRERITMAKRKQCMAMHGTFHRSLGIQAHSMIQKPLISFNTFGAPGTPPLYMHSAGWPRRRMDQLPMIGHLIMPESHRNYSMTVLLG</sequence>
<dbReference type="GO" id="GO:0005634">
    <property type="term" value="C:nucleus"/>
    <property type="evidence" value="ECO:0007669"/>
    <property type="project" value="UniProtKB-SubCell"/>
</dbReference>
<organism evidence="6 7">
    <name type="scientific">Anisodus tanguticus</name>
    <dbReference type="NCBI Taxonomy" id="243964"/>
    <lineage>
        <taxon>Eukaryota</taxon>
        <taxon>Viridiplantae</taxon>
        <taxon>Streptophyta</taxon>
        <taxon>Embryophyta</taxon>
        <taxon>Tracheophyta</taxon>
        <taxon>Spermatophyta</taxon>
        <taxon>Magnoliopsida</taxon>
        <taxon>eudicotyledons</taxon>
        <taxon>Gunneridae</taxon>
        <taxon>Pentapetalae</taxon>
        <taxon>asterids</taxon>
        <taxon>lamiids</taxon>
        <taxon>Solanales</taxon>
        <taxon>Solanaceae</taxon>
        <taxon>Solanoideae</taxon>
        <taxon>Hyoscyameae</taxon>
        <taxon>Anisodus</taxon>
    </lineage>
</organism>
<gene>
    <name evidence="6" type="ORF">RND71_005383</name>
</gene>
<keyword evidence="4" id="KW-0862">Zinc</keyword>
<keyword evidence="7" id="KW-1185">Reference proteome</keyword>
<name>A0AAE1SU24_9SOLA</name>
<keyword evidence="2" id="KW-0479">Metal-binding</keyword>
<proteinExistence type="predicted"/>
<evidence type="ECO:0000256" key="1">
    <source>
        <dbReference type="ARBA" id="ARBA00004123"/>
    </source>
</evidence>